<keyword evidence="5" id="KW-0410">Iron transport</keyword>
<dbReference type="Pfam" id="PF00593">
    <property type="entry name" value="TonB_dep_Rec_b-barrel"/>
    <property type="match status" value="1"/>
</dbReference>
<dbReference type="InterPro" id="IPR010105">
    <property type="entry name" value="TonB_sidphr_rcpt"/>
</dbReference>
<accession>A0A7W5FSV8</accession>
<dbReference type="Gene3D" id="2.40.170.20">
    <property type="entry name" value="TonB-dependent receptor, beta-barrel domain"/>
    <property type="match status" value="1"/>
</dbReference>
<evidence type="ECO:0000256" key="3">
    <source>
        <dbReference type="ARBA" id="ARBA00022448"/>
    </source>
</evidence>
<dbReference type="PANTHER" id="PTHR32552">
    <property type="entry name" value="FERRICHROME IRON RECEPTOR-RELATED"/>
    <property type="match status" value="1"/>
</dbReference>
<evidence type="ECO:0000256" key="15">
    <source>
        <dbReference type="RuleBase" id="RU003357"/>
    </source>
</evidence>
<keyword evidence="13 14" id="KW-0998">Cell outer membrane</keyword>
<evidence type="ECO:0000256" key="11">
    <source>
        <dbReference type="ARBA" id="ARBA00023136"/>
    </source>
</evidence>
<dbReference type="Proteomes" id="UP000541535">
    <property type="component" value="Unassembled WGS sequence"/>
</dbReference>
<dbReference type="EMBL" id="JACHXD010000002">
    <property type="protein sequence ID" value="MBB3117936.1"/>
    <property type="molecule type" value="Genomic_DNA"/>
</dbReference>
<evidence type="ECO:0000256" key="12">
    <source>
        <dbReference type="ARBA" id="ARBA00023170"/>
    </source>
</evidence>
<organism evidence="19 20">
    <name type="scientific">Pseudoduganella violacea</name>
    <dbReference type="NCBI Taxonomy" id="1715466"/>
    <lineage>
        <taxon>Bacteria</taxon>
        <taxon>Pseudomonadati</taxon>
        <taxon>Pseudomonadota</taxon>
        <taxon>Betaproteobacteria</taxon>
        <taxon>Burkholderiales</taxon>
        <taxon>Oxalobacteraceae</taxon>
        <taxon>Telluria group</taxon>
        <taxon>Pseudoduganella</taxon>
    </lineage>
</organism>
<dbReference type="Gene3D" id="2.170.130.10">
    <property type="entry name" value="TonB-dependent receptor, plug domain"/>
    <property type="match status" value="1"/>
</dbReference>
<sequence>MAYPHQIKLTPLATACALLLAAGGGIAHARGADNAAPNGEAAEATMAVIKVEGRREEGDVGFNAKRAGAATKTDTPLIETPQAISVVLREQFEVQGAQTLRQTVGYSAGMVSSYFDSRGDSISARGGSSTQMLNGLQTNFGFYNNARPDPFTLERVEVLRGPSSVLYGQGGIGGIVNMVSKTPLAQDRREVQVQIGSHNRKQISADVNQVLDQQGHWTARIVAVGRDSDTQVKHVADDRKVLAPSLTWAPDANTSLTVMGQYQKDESGSMIGFFPHQGTLLPSKYGQIPTDTFISEPGWDAYNTKQKMLAYMFSHKFNDNITLRQNLRRSESEVDYRSIYTSFAADKKTGRPARPVFNDDQRTVNRDLVQQLNELDSTLIDTQLESHFKTGPVEHTLLVGFDVQRAETRQAAARALAPAIDVYAPVYGNFTRPGPMLHQPTTNLHQKGLYLQDQMKIAQKWVAQLGWRHDSVQNDIEGRPTARTDDKANTRRAGLLYIADSGWSPYISYAESFQPLGGVDLNNKPFVPQRGKQWEAGLKWQPAGRNMTTTLAVYDLRDQNRKTTDPANPNNSIQVGEVKVRGLELESTGAINHSWDWIASYAYTDATVSRSNGPDLGKRVSGTPKHSASAWVTHKFALAGRSGFSTGGGVRYVGTSWDGMDTLATPSATLLDAMLSYESGPWRLALNVTNLTDKVQITTCLNRGDCFYGQRRTAALTARYIW</sequence>
<keyword evidence="6 14" id="KW-0812">Transmembrane</keyword>
<keyword evidence="20" id="KW-1185">Reference proteome</keyword>
<evidence type="ECO:0000256" key="6">
    <source>
        <dbReference type="ARBA" id="ARBA00022692"/>
    </source>
</evidence>
<proteinExistence type="inferred from homology"/>
<evidence type="ECO:0000259" key="17">
    <source>
        <dbReference type="Pfam" id="PF00593"/>
    </source>
</evidence>
<dbReference type="GO" id="GO:0015344">
    <property type="term" value="F:siderophore uptake transmembrane transporter activity"/>
    <property type="evidence" value="ECO:0007669"/>
    <property type="project" value="TreeGrafter"/>
</dbReference>
<keyword evidence="4 14" id="KW-1134">Transmembrane beta strand</keyword>
<keyword evidence="10 15" id="KW-0798">TonB box</keyword>
<protein>
    <submittedName>
        <fullName evidence="19">Iron complex outermembrane receptor protein</fullName>
    </submittedName>
</protein>
<evidence type="ECO:0000256" key="1">
    <source>
        <dbReference type="ARBA" id="ARBA00004571"/>
    </source>
</evidence>
<comment type="caution">
    <text evidence="19">The sequence shown here is derived from an EMBL/GenBank/DDBJ whole genome shotgun (WGS) entry which is preliminary data.</text>
</comment>
<dbReference type="RefSeq" id="WP_183439863.1">
    <property type="nucleotide sequence ID" value="NZ_JACHXD010000002.1"/>
</dbReference>
<dbReference type="PANTHER" id="PTHR32552:SF68">
    <property type="entry name" value="FERRICHROME OUTER MEMBRANE TRANSPORTER_PHAGE RECEPTOR"/>
    <property type="match status" value="1"/>
</dbReference>
<keyword evidence="12 19" id="KW-0675">Receptor</keyword>
<feature type="chain" id="PRO_5031267745" evidence="16">
    <location>
        <begin position="30"/>
        <end position="722"/>
    </location>
</feature>
<evidence type="ECO:0000256" key="10">
    <source>
        <dbReference type="ARBA" id="ARBA00023077"/>
    </source>
</evidence>
<gene>
    <name evidence="19" type="ORF">FHS03_000962</name>
</gene>
<dbReference type="GO" id="GO:0015891">
    <property type="term" value="P:siderophore transport"/>
    <property type="evidence" value="ECO:0007669"/>
    <property type="project" value="InterPro"/>
</dbReference>
<dbReference type="InterPro" id="IPR000531">
    <property type="entry name" value="Beta-barrel_TonB"/>
</dbReference>
<dbReference type="GO" id="GO:0009279">
    <property type="term" value="C:cell outer membrane"/>
    <property type="evidence" value="ECO:0007669"/>
    <property type="project" value="UniProtKB-SubCell"/>
</dbReference>
<evidence type="ECO:0000256" key="13">
    <source>
        <dbReference type="ARBA" id="ARBA00023237"/>
    </source>
</evidence>
<evidence type="ECO:0000256" key="9">
    <source>
        <dbReference type="ARBA" id="ARBA00023065"/>
    </source>
</evidence>
<feature type="domain" description="TonB-dependent receptor plug" evidence="18">
    <location>
        <begin position="77"/>
        <end position="175"/>
    </location>
</feature>
<dbReference type="AlphaFoldDB" id="A0A7W5FSV8"/>
<feature type="signal peptide" evidence="16">
    <location>
        <begin position="1"/>
        <end position="29"/>
    </location>
</feature>
<dbReference type="InterPro" id="IPR039426">
    <property type="entry name" value="TonB-dep_rcpt-like"/>
</dbReference>
<evidence type="ECO:0000256" key="8">
    <source>
        <dbReference type="ARBA" id="ARBA00023004"/>
    </source>
</evidence>
<evidence type="ECO:0000256" key="2">
    <source>
        <dbReference type="ARBA" id="ARBA00009810"/>
    </source>
</evidence>
<evidence type="ECO:0000259" key="18">
    <source>
        <dbReference type="Pfam" id="PF07715"/>
    </source>
</evidence>
<comment type="similarity">
    <text evidence="2 14 15">Belongs to the TonB-dependent receptor family.</text>
</comment>
<keyword evidence="9" id="KW-0406">Ion transport</keyword>
<dbReference type="GO" id="GO:0038023">
    <property type="term" value="F:signaling receptor activity"/>
    <property type="evidence" value="ECO:0007669"/>
    <property type="project" value="InterPro"/>
</dbReference>
<evidence type="ECO:0000256" key="5">
    <source>
        <dbReference type="ARBA" id="ARBA00022496"/>
    </source>
</evidence>
<dbReference type="SUPFAM" id="SSF56935">
    <property type="entry name" value="Porins"/>
    <property type="match status" value="1"/>
</dbReference>
<keyword evidence="8" id="KW-0408">Iron</keyword>
<dbReference type="InterPro" id="IPR037066">
    <property type="entry name" value="Plug_dom_sf"/>
</dbReference>
<evidence type="ECO:0000256" key="7">
    <source>
        <dbReference type="ARBA" id="ARBA00022729"/>
    </source>
</evidence>
<keyword evidence="3 14" id="KW-0813">Transport</keyword>
<name>A0A7W5FSV8_9BURK</name>
<dbReference type="NCBIfam" id="TIGR01783">
    <property type="entry name" value="TonB-siderophor"/>
    <property type="match status" value="1"/>
</dbReference>
<evidence type="ECO:0000256" key="14">
    <source>
        <dbReference type="PROSITE-ProRule" id="PRU01360"/>
    </source>
</evidence>
<dbReference type="FunFam" id="2.40.170.20:FF:000005">
    <property type="entry name" value="TonB-dependent siderophore receptor"/>
    <property type="match status" value="1"/>
</dbReference>
<comment type="subcellular location">
    <subcellularLocation>
        <location evidence="1 14">Cell outer membrane</location>
        <topology evidence="1 14">Multi-pass membrane protein</topology>
    </subcellularLocation>
</comment>
<dbReference type="InterPro" id="IPR012910">
    <property type="entry name" value="Plug_dom"/>
</dbReference>
<evidence type="ECO:0000313" key="20">
    <source>
        <dbReference type="Proteomes" id="UP000541535"/>
    </source>
</evidence>
<dbReference type="PROSITE" id="PS52016">
    <property type="entry name" value="TONB_DEPENDENT_REC_3"/>
    <property type="match status" value="1"/>
</dbReference>
<evidence type="ECO:0000256" key="16">
    <source>
        <dbReference type="SAM" id="SignalP"/>
    </source>
</evidence>
<keyword evidence="11 14" id="KW-0472">Membrane</keyword>
<dbReference type="CDD" id="cd01347">
    <property type="entry name" value="ligand_gated_channel"/>
    <property type="match status" value="1"/>
</dbReference>
<evidence type="ECO:0000313" key="19">
    <source>
        <dbReference type="EMBL" id="MBB3117936.1"/>
    </source>
</evidence>
<reference evidence="19 20" key="1">
    <citation type="submission" date="2020-08" db="EMBL/GenBank/DDBJ databases">
        <title>Genomic Encyclopedia of Type Strains, Phase III (KMG-III): the genomes of soil and plant-associated and newly described type strains.</title>
        <authorList>
            <person name="Whitman W."/>
        </authorList>
    </citation>
    <scope>NUCLEOTIDE SEQUENCE [LARGE SCALE GENOMIC DNA]</scope>
    <source>
        <strain evidence="19 20">CECT 8897</strain>
    </source>
</reference>
<dbReference type="InterPro" id="IPR036942">
    <property type="entry name" value="Beta-barrel_TonB_sf"/>
</dbReference>
<evidence type="ECO:0000256" key="4">
    <source>
        <dbReference type="ARBA" id="ARBA00022452"/>
    </source>
</evidence>
<dbReference type="Pfam" id="PF07715">
    <property type="entry name" value="Plug"/>
    <property type="match status" value="1"/>
</dbReference>
<keyword evidence="7 16" id="KW-0732">Signal</keyword>
<feature type="domain" description="TonB-dependent receptor-like beta-barrel" evidence="17">
    <location>
        <begin position="249"/>
        <end position="691"/>
    </location>
</feature>